<dbReference type="GO" id="GO:0005886">
    <property type="term" value="C:plasma membrane"/>
    <property type="evidence" value="ECO:0007669"/>
    <property type="project" value="UniProtKB-SubCell"/>
</dbReference>
<evidence type="ECO:0000256" key="4">
    <source>
        <dbReference type="ARBA" id="ARBA00022519"/>
    </source>
</evidence>
<dbReference type="EMBL" id="FOUI01000001">
    <property type="protein sequence ID" value="SFM15103.1"/>
    <property type="molecule type" value="Genomic_DNA"/>
</dbReference>
<dbReference type="STRING" id="1720063.SAMN05216217_101336"/>
<dbReference type="PANTHER" id="PTHR30572:SF14">
    <property type="entry name" value="MACROLIDE EXPORT ATP-BINDING_PERMEASE PROTEIN MACB"/>
    <property type="match status" value="1"/>
</dbReference>
<evidence type="ECO:0000256" key="14">
    <source>
        <dbReference type="SAM" id="MobiDB-lite"/>
    </source>
</evidence>
<dbReference type="GO" id="GO:0005524">
    <property type="term" value="F:ATP binding"/>
    <property type="evidence" value="ECO:0007669"/>
    <property type="project" value="UniProtKB-KW"/>
</dbReference>
<feature type="compositionally biased region" description="Low complexity" evidence="14">
    <location>
        <begin position="231"/>
        <end position="245"/>
    </location>
</feature>
<feature type="transmembrane region" description="Helical" evidence="15">
    <location>
        <begin position="269"/>
        <end position="292"/>
    </location>
</feature>
<dbReference type="InterPro" id="IPR050250">
    <property type="entry name" value="Macrolide_Exporter_MacB"/>
</dbReference>
<comment type="subunit">
    <text evidence="12">Part of the tripartite efflux system PvdRT-OpmQ, which is composed of an inner membrane component with both ATPase and permease domains, PvdT, a periplasmic membrane fusion protein, PvdR, and an outer membrane component, OpmQ.</text>
</comment>
<evidence type="ECO:0000256" key="13">
    <source>
        <dbReference type="ARBA" id="ARBA00041199"/>
    </source>
</evidence>
<dbReference type="GO" id="GO:0022857">
    <property type="term" value="F:transmembrane transporter activity"/>
    <property type="evidence" value="ECO:0007669"/>
    <property type="project" value="TreeGrafter"/>
</dbReference>
<dbReference type="GO" id="GO:1902495">
    <property type="term" value="C:transmembrane transporter complex"/>
    <property type="evidence" value="ECO:0007669"/>
    <property type="project" value="UniProtKB-ARBA"/>
</dbReference>
<dbReference type="InterPro" id="IPR003838">
    <property type="entry name" value="ABC3_permease_C"/>
</dbReference>
<evidence type="ECO:0000259" key="16">
    <source>
        <dbReference type="PROSITE" id="PS50893"/>
    </source>
</evidence>
<dbReference type="Pfam" id="PF02687">
    <property type="entry name" value="FtsX"/>
    <property type="match status" value="1"/>
</dbReference>
<keyword evidence="5 15" id="KW-0812">Transmembrane</keyword>
<comment type="subcellular location">
    <subcellularLocation>
        <location evidence="1">Cell inner membrane</location>
        <topology evidence="1">Multi-pass membrane protein</topology>
    </subcellularLocation>
</comment>
<accession>A0A1I4NIV8</accession>
<feature type="domain" description="ABC transporter" evidence="16">
    <location>
        <begin position="6"/>
        <end position="244"/>
    </location>
</feature>
<keyword evidence="6" id="KW-0547">Nucleotide-binding</keyword>
<dbReference type="Pfam" id="PF00005">
    <property type="entry name" value="ABC_tran"/>
    <property type="match status" value="1"/>
</dbReference>
<evidence type="ECO:0000256" key="12">
    <source>
        <dbReference type="ARBA" id="ARBA00038838"/>
    </source>
</evidence>
<dbReference type="InterPro" id="IPR003593">
    <property type="entry name" value="AAA+_ATPase"/>
</dbReference>
<feature type="region of interest" description="Disordered" evidence="14">
    <location>
        <begin position="226"/>
        <end position="249"/>
    </location>
</feature>
<keyword evidence="7 17" id="KW-0067">ATP-binding</keyword>
<evidence type="ECO:0000256" key="1">
    <source>
        <dbReference type="ARBA" id="ARBA00004429"/>
    </source>
</evidence>
<dbReference type="Gene3D" id="3.40.50.300">
    <property type="entry name" value="P-loop containing nucleotide triphosphate hydrolases"/>
    <property type="match status" value="1"/>
</dbReference>
<dbReference type="SMART" id="SM00382">
    <property type="entry name" value="AAA"/>
    <property type="match status" value="1"/>
</dbReference>
<dbReference type="OrthoDB" id="9770036at2"/>
<dbReference type="InterPro" id="IPR017871">
    <property type="entry name" value="ABC_transporter-like_CS"/>
</dbReference>
<name>A0A1I4NIV8_9GAMM</name>
<dbReference type="InterPro" id="IPR025857">
    <property type="entry name" value="MacB_PCD"/>
</dbReference>
<dbReference type="RefSeq" id="WP_093471773.1">
    <property type="nucleotide sequence ID" value="NZ_FOUI01000001.1"/>
</dbReference>
<feature type="transmembrane region" description="Helical" evidence="15">
    <location>
        <begin position="571"/>
        <end position="600"/>
    </location>
</feature>
<proteinExistence type="inferred from homology"/>
<dbReference type="PROSITE" id="PS50893">
    <property type="entry name" value="ABC_TRANSPORTER_2"/>
    <property type="match status" value="1"/>
</dbReference>
<evidence type="ECO:0000313" key="17">
    <source>
        <dbReference type="EMBL" id="SFM15103.1"/>
    </source>
</evidence>
<dbReference type="InterPro" id="IPR017911">
    <property type="entry name" value="MacB-like_ATP-bd"/>
</dbReference>
<dbReference type="GO" id="GO:0016887">
    <property type="term" value="F:ATP hydrolysis activity"/>
    <property type="evidence" value="ECO:0007669"/>
    <property type="project" value="InterPro"/>
</dbReference>
<dbReference type="Pfam" id="PF12704">
    <property type="entry name" value="MacB_PCD"/>
    <property type="match status" value="1"/>
</dbReference>
<evidence type="ECO:0000256" key="3">
    <source>
        <dbReference type="ARBA" id="ARBA00022475"/>
    </source>
</evidence>
<dbReference type="SUPFAM" id="SSF52540">
    <property type="entry name" value="P-loop containing nucleoside triphosphate hydrolases"/>
    <property type="match status" value="1"/>
</dbReference>
<gene>
    <name evidence="17" type="ORF">SAMN05216217_101336</name>
</gene>
<dbReference type="AlphaFoldDB" id="A0A1I4NIV8"/>
<feature type="transmembrane region" description="Helical" evidence="15">
    <location>
        <begin position="606"/>
        <end position="630"/>
    </location>
</feature>
<keyword evidence="10 15" id="KW-0472">Membrane</keyword>
<keyword evidence="3" id="KW-1003">Cell membrane</keyword>
<evidence type="ECO:0000256" key="6">
    <source>
        <dbReference type="ARBA" id="ARBA00022741"/>
    </source>
</evidence>
<dbReference type="Proteomes" id="UP000243629">
    <property type="component" value="Unassembled WGS sequence"/>
</dbReference>
<evidence type="ECO:0000256" key="8">
    <source>
        <dbReference type="ARBA" id="ARBA00022967"/>
    </source>
</evidence>
<sequence length="648" mass="69166">MDTPLISLRGIGRTYHNGDIATTVLQDIDLDIQAGEFVAIMGASGSGKSTLMNILGCLDRPSCGDYLFAGESVERLHKDQLAELRRRTFGFIFQSYNLIGSASARENVEVPAIYAGLPRQQRQQRAAQLLGDLGLGERLGNRPSQLSGGQQQRVSVARALMNDGQVILADEPTGALDSQSGRDVLELLKKLHAQGKTIIVITHDRDVAAHAERLIELRDGRIIADTRRSPEPVAAPAEPQAPAPERSTQPLQDLLEAVRMAWRALRSNLFRTALTLLGIVIGVASVVVMLALGNGARQEVVDRISSMGSNLLLVRPGAPNTRRSMDGSTNTLSLSDVNVAADIANVVVAVPEMNGRVTLRSGNTDYQTQVTATSPDLPLARNWPVAQGVFIAEQDNQSHAAVTVIGRTVANNLFGDSDPLGHYLLINNVPFQVIGVMSEKGAAPWGGDQDDVVFVPLNTGSLRLIGQRHLNSITVMIDNLSLAEQTQEAVRQAILLNHAGVEDFQIRNMASLLENVSQTQNTFTILLGSIAAISLLVGGIGVMNIMLVNVTERTREIGIRMATGARTGNILQQFIVEAVVVSALGGALGVLAGLGFAWLLQALGTPMVFTLGPVLLAFGCAFATGLVFGFMPARKAAHLDPVVALNAD</sequence>
<evidence type="ECO:0000256" key="9">
    <source>
        <dbReference type="ARBA" id="ARBA00022989"/>
    </source>
</evidence>
<dbReference type="CDD" id="cd03255">
    <property type="entry name" value="ABC_MJ0796_LolCDE_FtsE"/>
    <property type="match status" value="1"/>
</dbReference>
<dbReference type="FunFam" id="3.40.50.300:FF:000032">
    <property type="entry name" value="Export ABC transporter ATP-binding protein"/>
    <property type="match status" value="1"/>
</dbReference>
<keyword evidence="2" id="KW-0813">Transport</keyword>
<evidence type="ECO:0000256" key="11">
    <source>
        <dbReference type="ARBA" id="ARBA00038388"/>
    </source>
</evidence>
<evidence type="ECO:0000313" key="18">
    <source>
        <dbReference type="Proteomes" id="UP000243629"/>
    </source>
</evidence>
<keyword evidence="9 15" id="KW-1133">Transmembrane helix</keyword>
<feature type="transmembrane region" description="Helical" evidence="15">
    <location>
        <begin position="525"/>
        <end position="550"/>
    </location>
</feature>
<dbReference type="PROSITE" id="PS00211">
    <property type="entry name" value="ABC_TRANSPORTER_1"/>
    <property type="match status" value="1"/>
</dbReference>
<evidence type="ECO:0000256" key="7">
    <source>
        <dbReference type="ARBA" id="ARBA00022840"/>
    </source>
</evidence>
<keyword evidence="18" id="KW-1185">Reference proteome</keyword>
<evidence type="ECO:0000256" key="2">
    <source>
        <dbReference type="ARBA" id="ARBA00022448"/>
    </source>
</evidence>
<dbReference type="PANTHER" id="PTHR30572">
    <property type="entry name" value="MEMBRANE COMPONENT OF TRANSPORTER-RELATED"/>
    <property type="match status" value="1"/>
</dbReference>
<dbReference type="InterPro" id="IPR003439">
    <property type="entry name" value="ABC_transporter-like_ATP-bd"/>
</dbReference>
<dbReference type="InterPro" id="IPR027417">
    <property type="entry name" value="P-loop_NTPase"/>
</dbReference>
<evidence type="ECO:0000256" key="10">
    <source>
        <dbReference type="ARBA" id="ARBA00023136"/>
    </source>
</evidence>
<reference evidence="18" key="1">
    <citation type="submission" date="2016-10" db="EMBL/GenBank/DDBJ databases">
        <authorList>
            <person name="Varghese N."/>
            <person name="Submissions S."/>
        </authorList>
    </citation>
    <scope>NUCLEOTIDE SEQUENCE [LARGE SCALE GENOMIC DNA]</scope>
    <source>
        <strain evidence="18">DSM 24213</strain>
    </source>
</reference>
<comment type="similarity">
    <text evidence="11">Belongs to the ABC transporter superfamily. Macrolide exporter (TC 3.A.1.122) family.</text>
</comment>
<evidence type="ECO:0000256" key="15">
    <source>
        <dbReference type="SAM" id="Phobius"/>
    </source>
</evidence>
<protein>
    <recommendedName>
        <fullName evidence="13">Pyoverdine export ATP-binding/permease protein PvdT</fullName>
    </recommendedName>
</protein>
<organism evidence="17 18">
    <name type="scientific">Halopseudomonas yangmingensis</name>
    <dbReference type="NCBI Taxonomy" id="1720063"/>
    <lineage>
        <taxon>Bacteria</taxon>
        <taxon>Pseudomonadati</taxon>
        <taxon>Pseudomonadota</taxon>
        <taxon>Gammaproteobacteria</taxon>
        <taxon>Pseudomonadales</taxon>
        <taxon>Pseudomonadaceae</taxon>
        <taxon>Halopseudomonas</taxon>
    </lineage>
</organism>
<keyword evidence="4" id="KW-0997">Cell inner membrane</keyword>
<keyword evidence="8" id="KW-1278">Translocase</keyword>
<evidence type="ECO:0000256" key="5">
    <source>
        <dbReference type="ARBA" id="ARBA00022692"/>
    </source>
</evidence>